<dbReference type="PANTHER" id="PTHR21286:SF0">
    <property type="entry name" value="NUCLEAR PORE COMPLEX PROTEIN NUP160"/>
    <property type="match status" value="1"/>
</dbReference>
<proteinExistence type="predicted"/>
<dbReference type="PANTHER" id="PTHR21286">
    <property type="entry name" value="NUCLEAR PORE COMPLEX PROTEIN NUP160"/>
    <property type="match status" value="1"/>
</dbReference>
<dbReference type="InterPro" id="IPR021717">
    <property type="entry name" value="Nucleoporin_Nup160"/>
</dbReference>
<evidence type="ECO:0000313" key="2">
    <source>
        <dbReference type="EMBL" id="CAD9826685.1"/>
    </source>
</evidence>
<sequence>MAPTDYRACLYSLHASRGHWRRAAQAMDMRYEVASNSNTVMPASLSLGMRKQILDDISLSALGASHAMRLVDKPAHRYLTQGELGPYPVPAAFQETDDDDETDESQTRNADNKRDRAGEPAGSKTTSMSSRLTQANASNRFSRFMSQEDLDYRSIRAMNLRALFMDGSSPSSVLWALFQSFGEGDNRIIADLASLGYFYRAILLATSAKNSRGTRHPGGRDVFSSTLSNIICSYLAPTVVYCSRPTPGTDGIGSFDDCQEAAISKRPALEQLQMCNHEVGHNAEASPVSFAVAESWRDSNHVSAVARGSMAMTLLRKYTTEYANAENNIALELAETLIDLDKGRVELPAWVIDLLTGKEEKGLFARRKKDGNSKEGSSAADPAGLVRLYMKHGIYIAACDLVSTILVGTSSRDMTAPSRLPEKGDIDFVPYDTIDLLWNMIESVLKRVDTKEEDGIELMASRERMESALVKHFEWTKISKAGLQSARALSSSFYKEGWRMSGK</sequence>
<gene>
    <name evidence="2" type="ORF">ASEP1449_LOCUS18519</name>
</gene>
<dbReference type="EMBL" id="HBHQ01027348">
    <property type="protein sequence ID" value="CAD9826685.1"/>
    <property type="molecule type" value="Transcribed_RNA"/>
</dbReference>
<reference evidence="2" key="1">
    <citation type="submission" date="2021-01" db="EMBL/GenBank/DDBJ databases">
        <authorList>
            <person name="Corre E."/>
            <person name="Pelletier E."/>
            <person name="Niang G."/>
            <person name="Scheremetjew M."/>
            <person name="Finn R."/>
            <person name="Kale V."/>
            <person name="Holt S."/>
            <person name="Cochrane G."/>
            <person name="Meng A."/>
            <person name="Brown T."/>
            <person name="Cohen L."/>
        </authorList>
    </citation>
    <scope>NUCLEOTIDE SEQUENCE</scope>
    <source>
        <strain evidence="2">CCMP2084</strain>
    </source>
</reference>
<dbReference type="GO" id="GO:0017056">
    <property type="term" value="F:structural constituent of nuclear pore"/>
    <property type="evidence" value="ECO:0007669"/>
    <property type="project" value="TreeGrafter"/>
</dbReference>
<name>A0A7S2UPX0_9STRA</name>
<accession>A0A7S2UPX0</accession>
<protein>
    <submittedName>
        <fullName evidence="2">Uncharacterized protein</fullName>
    </submittedName>
</protein>
<dbReference type="AlphaFoldDB" id="A0A7S2UPX0"/>
<feature type="compositionally biased region" description="Polar residues" evidence="1">
    <location>
        <begin position="123"/>
        <end position="132"/>
    </location>
</feature>
<evidence type="ECO:0000256" key="1">
    <source>
        <dbReference type="SAM" id="MobiDB-lite"/>
    </source>
</evidence>
<feature type="region of interest" description="Disordered" evidence="1">
    <location>
        <begin position="87"/>
        <end position="132"/>
    </location>
</feature>
<feature type="compositionally biased region" description="Acidic residues" evidence="1">
    <location>
        <begin position="95"/>
        <end position="104"/>
    </location>
</feature>
<organism evidence="2">
    <name type="scientific">Attheya septentrionalis</name>
    <dbReference type="NCBI Taxonomy" id="420275"/>
    <lineage>
        <taxon>Eukaryota</taxon>
        <taxon>Sar</taxon>
        <taxon>Stramenopiles</taxon>
        <taxon>Ochrophyta</taxon>
        <taxon>Bacillariophyta</taxon>
        <taxon>Coscinodiscophyceae</taxon>
        <taxon>Chaetocerotophycidae</taxon>
        <taxon>Chaetocerotales</taxon>
        <taxon>Attheyaceae</taxon>
        <taxon>Attheya</taxon>
    </lineage>
</organism>
<dbReference type="GO" id="GO:0005643">
    <property type="term" value="C:nuclear pore"/>
    <property type="evidence" value="ECO:0007669"/>
    <property type="project" value="UniProtKB-ARBA"/>
</dbReference>